<reference evidence="2 3" key="1">
    <citation type="submission" date="2015-09" db="EMBL/GenBank/DDBJ databases">
        <title>Draft genome sequence of Alicyclobacillus ferrooxydans DSM 22381.</title>
        <authorList>
            <person name="Hemp J."/>
        </authorList>
    </citation>
    <scope>NUCLEOTIDE SEQUENCE [LARGE SCALE GENOMIC DNA]</scope>
    <source>
        <strain evidence="2 3">TC-34</strain>
    </source>
</reference>
<dbReference type="SUPFAM" id="SSF89447">
    <property type="entry name" value="AbrB/MazE/MraZ-like"/>
    <property type="match status" value="1"/>
</dbReference>
<dbReference type="AlphaFoldDB" id="A0A0P9EIE9"/>
<dbReference type="RefSeq" id="WP_054970382.1">
    <property type="nucleotide sequence ID" value="NZ_LJCO01000075.1"/>
</dbReference>
<dbReference type="SMART" id="SM00966">
    <property type="entry name" value="SpoVT_AbrB"/>
    <property type="match status" value="1"/>
</dbReference>
<protein>
    <recommendedName>
        <fullName evidence="1">SpoVT-AbrB domain-containing protein</fullName>
    </recommendedName>
</protein>
<evidence type="ECO:0000313" key="2">
    <source>
        <dbReference type="EMBL" id="KPV42546.1"/>
    </source>
</evidence>
<dbReference type="InterPro" id="IPR007159">
    <property type="entry name" value="SpoVT-AbrB_dom"/>
</dbReference>
<proteinExistence type="predicted"/>
<dbReference type="Gene3D" id="2.10.260.10">
    <property type="match status" value="1"/>
</dbReference>
<dbReference type="OrthoDB" id="582905at2"/>
<keyword evidence="3" id="KW-1185">Reference proteome</keyword>
<feature type="domain" description="SpoVT-AbrB" evidence="1">
    <location>
        <begin position="7"/>
        <end position="52"/>
    </location>
</feature>
<accession>A0A0P9EIE9</accession>
<dbReference type="PATRIC" id="fig|471514.4.peg.3901"/>
<organism evidence="2 3">
    <name type="scientific">Alicyclobacillus ferrooxydans</name>
    <dbReference type="NCBI Taxonomy" id="471514"/>
    <lineage>
        <taxon>Bacteria</taxon>
        <taxon>Bacillati</taxon>
        <taxon>Bacillota</taxon>
        <taxon>Bacilli</taxon>
        <taxon>Bacillales</taxon>
        <taxon>Alicyclobacillaceae</taxon>
        <taxon>Alicyclobacillus</taxon>
    </lineage>
</organism>
<dbReference type="EMBL" id="LJCO01000075">
    <property type="protein sequence ID" value="KPV42546.1"/>
    <property type="molecule type" value="Genomic_DNA"/>
</dbReference>
<dbReference type="GO" id="GO:0003677">
    <property type="term" value="F:DNA binding"/>
    <property type="evidence" value="ECO:0007669"/>
    <property type="project" value="InterPro"/>
</dbReference>
<name>A0A0P9EIE9_9BACL</name>
<evidence type="ECO:0000313" key="3">
    <source>
        <dbReference type="Proteomes" id="UP000050482"/>
    </source>
</evidence>
<comment type="caution">
    <text evidence="2">The sequence shown here is derived from an EMBL/GenBank/DDBJ whole genome shotgun (WGS) entry which is preliminary data.</text>
</comment>
<sequence length="79" mass="9030">MEVRKVFKAGNSFAVSIPADWVREMHLEEQPVEVTRNEQGEIVVRPITSPVSHITPKFYEAVDRFVTEYGDILKGLADR</sequence>
<dbReference type="InterPro" id="IPR037914">
    <property type="entry name" value="SpoVT-AbrB_sf"/>
</dbReference>
<gene>
    <name evidence="2" type="ORF">AN477_17040</name>
</gene>
<dbReference type="Pfam" id="PF04014">
    <property type="entry name" value="MazE_antitoxin"/>
    <property type="match status" value="1"/>
</dbReference>
<dbReference type="Proteomes" id="UP000050482">
    <property type="component" value="Unassembled WGS sequence"/>
</dbReference>
<evidence type="ECO:0000259" key="1">
    <source>
        <dbReference type="SMART" id="SM00966"/>
    </source>
</evidence>
<dbReference type="STRING" id="471514.AN477_17040"/>